<keyword evidence="5" id="KW-1185">Reference proteome</keyword>
<dbReference type="PANTHER" id="PTHR46652:SF3">
    <property type="entry name" value="LEUCINE-RICH REPEAT-CONTAINING PROTEIN 9"/>
    <property type="match status" value="1"/>
</dbReference>
<proteinExistence type="predicted"/>
<evidence type="ECO:0000256" key="2">
    <source>
        <dbReference type="ARBA" id="ARBA00022737"/>
    </source>
</evidence>
<reference evidence="4 5" key="2">
    <citation type="submission" date="2024-07" db="EMBL/GenBank/DDBJ databases">
        <authorList>
            <person name="Akdeniz Z."/>
        </authorList>
    </citation>
    <scope>NUCLEOTIDE SEQUENCE [LARGE SCALE GENOMIC DNA]</scope>
</reference>
<dbReference type="AlphaFoldDB" id="A0AA86NJJ1"/>
<organism evidence="3">
    <name type="scientific">Hexamita inflata</name>
    <dbReference type="NCBI Taxonomy" id="28002"/>
    <lineage>
        <taxon>Eukaryota</taxon>
        <taxon>Metamonada</taxon>
        <taxon>Diplomonadida</taxon>
        <taxon>Hexamitidae</taxon>
        <taxon>Hexamitinae</taxon>
        <taxon>Hexamita</taxon>
    </lineage>
</organism>
<reference evidence="3" key="1">
    <citation type="submission" date="2023-06" db="EMBL/GenBank/DDBJ databases">
        <authorList>
            <person name="Kurt Z."/>
        </authorList>
    </citation>
    <scope>NUCLEOTIDE SEQUENCE</scope>
</reference>
<dbReference type="Proteomes" id="UP001642409">
    <property type="component" value="Unassembled WGS sequence"/>
</dbReference>
<dbReference type="InterPro" id="IPR032675">
    <property type="entry name" value="LRR_dom_sf"/>
</dbReference>
<dbReference type="SUPFAM" id="SSF52058">
    <property type="entry name" value="L domain-like"/>
    <property type="match status" value="2"/>
</dbReference>
<keyword evidence="1" id="KW-0433">Leucine-rich repeat</keyword>
<keyword evidence="2" id="KW-0677">Repeat</keyword>
<dbReference type="InterPro" id="IPR050836">
    <property type="entry name" value="SDS22/Internalin_LRR"/>
</dbReference>
<comment type="caution">
    <text evidence="3">The sequence shown here is derived from an EMBL/GenBank/DDBJ whole genome shotgun (WGS) entry which is preliminary data.</text>
</comment>
<protein>
    <submittedName>
        <fullName evidence="3">Leucine-rich repeat domain-containing protein</fullName>
    </submittedName>
    <submittedName>
        <fullName evidence="4">Leucine-rich_repeat domain-containing protein</fullName>
    </submittedName>
</protein>
<sequence>MLTEQNQNVLNQNYNTKMTHKYQTRIKDGSLEIGDWLNRDQEVTNLKFIEKFNIQTLKLYINDLMSLKLRSYTIKELSFEIPRHFGKYVQNWKVDDLELENLEVLQINGNQLENNKLFNLVKFKKLHTLDVSNNSVDLTHIHGVKSLTKLSMRSCGLNNIDQVSSLTNLKVFDLSANKGVDLSPLCKVKSLTKLSIQNCDQKNSDQISVLINLEDLDLSANRGLIINSLYKINNLTRLSMQECDLKDIDLIVLLTNLEVLDISWNKLLNIDSISQLVNLKELNISQNKNLDISPLKNLVGLIKLNIQQCGLTQLSALKPLVNLQTLWLNENPYINIVELQFLNNLKFLDLSCCKLVSIYVLKPLVKLETLLIAFNNIVYLDANLNEMKQLKMLRVEGNGIIDFTSIEKHINFNNLDEFGKRNFYISYQIMSMKIKATQLRRVEYPNNQLKEIQSKRKIFKTRFDTLKLEIKTIIYNANPIQFTSSAVQLFQLLNQEVSQ</sequence>
<dbReference type="EMBL" id="CAXDID020000278">
    <property type="protein sequence ID" value="CAL6069524.1"/>
    <property type="molecule type" value="Genomic_DNA"/>
</dbReference>
<evidence type="ECO:0000313" key="3">
    <source>
        <dbReference type="EMBL" id="CAI9920376.1"/>
    </source>
</evidence>
<gene>
    <name evidence="4" type="ORF">HINF_LOCUS54019</name>
    <name evidence="3" type="ORF">HINF_LOCUS8021</name>
</gene>
<dbReference type="InterPro" id="IPR001611">
    <property type="entry name" value="Leu-rich_rpt"/>
</dbReference>
<dbReference type="EMBL" id="CATOUU010000199">
    <property type="protein sequence ID" value="CAI9920376.1"/>
    <property type="molecule type" value="Genomic_DNA"/>
</dbReference>
<dbReference type="Gene3D" id="3.80.10.10">
    <property type="entry name" value="Ribonuclease Inhibitor"/>
    <property type="match status" value="2"/>
</dbReference>
<dbReference type="SMART" id="SM00365">
    <property type="entry name" value="LRR_SD22"/>
    <property type="match status" value="5"/>
</dbReference>
<dbReference type="PROSITE" id="PS51450">
    <property type="entry name" value="LRR"/>
    <property type="match status" value="4"/>
</dbReference>
<evidence type="ECO:0000313" key="5">
    <source>
        <dbReference type="Proteomes" id="UP001642409"/>
    </source>
</evidence>
<evidence type="ECO:0000313" key="4">
    <source>
        <dbReference type="EMBL" id="CAL6069524.1"/>
    </source>
</evidence>
<dbReference type="PANTHER" id="PTHR46652">
    <property type="entry name" value="LEUCINE-RICH REPEAT AND IQ DOMAIN-CONTAINING PROTEIN 1-RELATED"/>
    <property type="match status" value="1"/>
</dbReference>
<name>A0AA86NJJ1_9EUKA</name>
<accession>A0AA86NJJ1</accession>
<evidence type="ECO:0000256" key="1">
    <source>
        <dbReference type="ARBA" id="ARBA00022614"/>
    </source>
</evidence>